<keyword evidence="11" id="KW-1003">Cell membrane</keyword>
<keyword evidence="8" id="KW-0325">Glycoprotein</keyword>
<feature type="transmembrane region" description="Helical" evidence="11">
    <location>
        <begin position="61"/>
        <end position="81"/>
    </location>
</feature>
<dbReference type="PROSITE" id="PS00237">
    <property type="entry name" value="G_PROTEIN_RECEP_F1_1"/>
    <property type="match status" value="1"/>
</dbReference>
<feature type="transmembrane region" description="Helical" evidence="11">
    <location>
        <begin position="26"/>
        <end position="49"/>
    </location>
</feature>
<keyword evidence="9 10" id="KW-0807">Transducer</keyword>
<comment type="subcellular location">
    <subcellularLocation>
        <location evidence="11">Cell membrane</location>
        <topology evidence="11">Multi-pass membrane protein</topology>
    </subcellularLocation>
    <subcellularLocation>
        <location evidence="2">Membrane</location>
        <topology evidence="2">Multi-pass membrane protein</topology>
    </subcellularLocation>
</comment>
<comment type="similarity">
    <text evidence="10">Belongs to the G-protein coupled receptor 1 family.</text>
</comment>
<keyword evidence="11" id="KW-0552">Olfaction</keyword>
<evidence type="ECO:0000256" key="9">
    <source>
        <dbReference type="ARBA" id="ARBA00023224"/>
    </source>
</evidence>
<evidence type="ECO:0000256" key="10">
    <source>
        <dbReference type="RuleBase" id="RU000688"/>
    </source>
</evidence>
<dbReference type="PRINTS" id="PR00237">
    <property type="entry name" value="GPCRRHODOPSN"/>
</dbReference>
<organism evidence="13 14">
    <name type="scientific">Alectura lathami</name>
    <name type="common">Australian brush turkey</name>
    <dbReference type="NCBI Taxonomy" id="81907"/>
    <lineage>
        <taxon>Eukaryota</taxon>
        <taxon>Metazoa</taxon>
        <taxon>Chordata</taxon>
        <taxon>Craniata</taxon>
        <taxon>Vertebrata</taxon>
        <taxon>Euteleostomi</taxon>
        <taxon>Archelosauria</taxon>
        <taxon>Archosauria</taxon>
        <taxon>Dinosauria</taxon>
        <taxon>Saurischia</taxon>
        <taxon>Theropoda</taxon>
        <taxon>Coelurosauria</taxon>
        <taxon>Aves</taxon>
        <taxon>Neognathae</taxon>
        <taxon>Galloanserae</taxon>
        <taxon>Galliformes</taxon>
        <taxon>Megapodiidae</taxon>
        <taxon>Alectura</taxon>
    </lineage>
</organism>
<dbReference type="InterPro" id="IPR017452">
    <property type="entry name" value="GPCR_Rhodpsn_7TM"/>
</dbReference>
<evidence type="ECO:0000256" key="11">
    <source>
        <dbReference type="RuleBase" id="RU363047"/>
    </source>
</evidence>
<dbReference type="GO" id="GO:0005886">
    <property type="term" value="C:plasma membrane"/>
    <property type="evidence" value="ECO:0007669"/>
    <property type="project" value="UniProtKB-SubCell"/>
</dbReference>
<keyword evidence="5 10" id="KW-0297">G-protein coupled receptor</keyword>
<feature type="non-terminal residue" evidence="13">
    <location>
        <position position="276"/>
    </location>
</feature>
<dbReference type="GO" id="GO:0004984">
    <property type="term" value="F:olfactory receptor activity"/>
    <property type="evidence" value="ECO:0007669"/>
    <property type="project" value="InterPro"/>
</dbReference>
<dbReference type="PANTHER" id="PTHR48018">
    <property type="entry name" value="OLFACTORY RECEPTOR"/>
    <property type="match status" value="1"/>
</dbReference>
<sequence length="276" mass="30506">MAQRNHSVVTEFTLAGFTDSPDLQEVLLVLFLTTYIINLMGNLGMILLINHEPKLHTPMYFFLKHLSLLDISFSSCITPRFLLSLLTGRRNISYAGCLTQLYFYVTFGTAEGFLLAAMAYDRYVAVCNPLRYVLVMSRGLCLRLVAGCYAVGALNSAVHTGTMLRLSFCASGLLDHFYCEGPPLYALSCSDTTINTAIMLVFVSCIVGMTSTATLVSYGHILAAVLRTRSPRAWRKAFSTCTSHLSVTLLFYGAATFMYLQPSSRRQSKLDKTASV</sequence>
<proteinExistence type="inferred from homology"/>
<protein>
    <recommendedName>
        <fullName evidence="11">Olfactory receptor</fullName>
    </recommendedName>
</protein>
<accession>A0A7L0W0I8</accession>
<feature type="transmembrane region" description="Helical" evidence="11">
    <location>
        <begin position="140"/>
        <end position="158"/>
    </location>
</feature>
<evidence type="ECO:0000256" key="6">
    <source>
        <dbReference type="ARBA" id="ARBA00023136"/>
    </source>
</evidence>
<dbReference type="Pfam" id="PF13853">
    <property type="entry name" value="7tm_4"/>
    <property type="match status" value="1"/>
</dbReference>
<reference evidence="13 14" key="1">
    <citation type="submission" date="2019-09" db="EMBL/GenBank/DDBJ databases">
        <title>Bird 10,000 Genomes (B10K) Project - Family phase.</title>
        <authorList>
            <person name="Zhang G."/>
        </authorList>
    </citation>
    <scope>NUCLEOTIDE SEQUENCE [LARGE SCALE GENOMIC DNA]</scope>
    <source>
        <strain evidence="13">B10K-DU-001-39</strain>
        <tissue evidence="13">Muscle</tissue>
    </source>
</reference>
<feature type="transmembrane region" description="Helical" evidence="11">
    <location>
        <begin position="197"/>
        <end position="225"/>
    </location>
</feature>
<gene>
    <name evidence="13" type="primary">Or5b12_0</name>
    <name evidence="13" type="ORF">ALELAT_R13704</name>
</gene>
<evidence type="ECO:0000256" key="7">
    <source>
        <dbReference type="ARBA" id="ARBA00023170"/>
    </source>
</evidence>
<dbReference type="OrthoDB" id="9615015at2759"/>
<name>A0A7L0W0I8_ALELA</name>
<evidence type="ECO:0000256" key="4">
    <source>
        <dbReference type="ARBA" id="ARBA00022989"/>
    </source>
</evidence>
<dbReference type="FunFam" id="1.20.1070.10:FF:000003">
    <property type="entry name" value="Olfactory receptor"/>
    <property type="match status" value="1"/>
</dbReference>
<keyword evidence="6 11" id="KW-0472">Membrane</keyword>
<keyword evidence="11" id="KW-0716">Sensory transduction</keyword>
<dbReference type="InterPro" id="IPR000276">
    <property type="entry name" value="GPCR_Rhodpsn"/>
</dbReference>
<evidence type="ECO:0000313" key="13">
    <source>
        <dbReference type="EMBL" id="NXL84062.1"/>
    </source>
</evidence>
<evidence type="ECO:0000256" key="5">
    <source>
        <dbReference type="ARBA" id="ARBA00023040"/>
    </source>
</evidence>
<keyword evidence="4 11" id="KW-1133">Transmembrane helix</keyword>
<keyword evidence="14" id="KW-1185">Reference proteome</keyword>
<dbReference type="PRINTS" id="PR00245">
    <property type="entry name" value="OLFACTORYR"/>
</dbReference>
<keyword evidence="7 10" id="KW-0675">Receptor</keyword>
<evidence type="ECO:0000256" key="2">
    <source>
        <dbReference type="ARBA" id="ARBA00004141"/>
    </source>
</evidence>
<dbReference type="AlphaFoldDB" id="A0A7L0W0I8"/>
<evidence type="ECO:0000256" key="1">
    <source>
        <dbReference type="ARBA" id="ARBA00002936"/>
    </source>
</evidence>
<comment type="function">
    <text evidence="1">Odorant receptor.</text>
</comment>
<feature type="domain" description="G-protein coupled receptors family 1 profile" evidence="12">
    <location>
        <begin position="41"/>
        <end position="276"/>
    </location>
</feature>
<dbReference type="EMBL" id="VXAV01001126">
    <property type="protein sequence ID" value="NXL84062.1"/>
    <property type="molecule type" value="Genomic_DNA"/>
</dbReference>
<dbReference type="GO" id="GO:0004930">
    <property type="term" value="F:G protein-coupled receptor activity"/>
    <property type="evidence" value="ECO:0007669"/>
    <property type="project" value="UniProtKB-KW"/>
</dbReference>
<evidence type="ECO:0000259" key="12">
    <source>
        <dbReference type="PROSITE" id="PS50262"/>
    </source>
</evidence>
<dbReference type="InterPro" id="IPR000725">
    <property type="entry name" value="Olfact_rcpt"/>
</dbReference>
<dbReference type="Proteomes" id="UP000562322">
    <property type="component" value="Unassembled WGS sequence"/>
</dbReference>
<feature type="non-terminal residue" evidence="13">
    <location>
        <position position="1"/>
    </location>
</feature>
<evidence type="ECO:0000256" key="8">
    <source>
        <dbReference type="ARBA" id="ARBA00023180"/>
    </source>
</evidence>
<dbReference type="Gene3D" id="1.20.1070.10">
    <property type="entry name" value="Rhodopsin 7-helix transmembrane proteins"/>
    <property type="match status" value="1"/>
</dbReference>
<dbReference type="SUPFAM" id="SSF81321">
    <property type="entry name" value="Family A G protein-coupled receptor-like"/>
    <property type="match status" value="1"/>
</dbReference>
<keyword evidence="3 10" id="KW-0812">Transmembrane</keyword>
<comment type="caution">
    <text evidence="13">The sequence shown here is derived from an EMBL/GenBank/DDBJ whole genome shotgun (WGS) entry which is preliminary data.</text>
</comment>
<evidence type="ECO:0000256" key="3">
    <source>
        <dbReference type="ARBA" id="ARBA00022692"/>
    </source>
</evidence>
<dbReference type="PROSITE" id="PS50262">
    <property type="entry name" value="G_PROTEIN_RECEP_F1_2"/>
    <property type="match status" value="1"/>
</dbReference>
<evidence type="ECO:0000313" key="14">
    <source>
        <dbReference type="Proteomes" id="UP000562322"/>
    </source>
</evidence>
<feature type="transmembrane region" description="Helical" evidence="11">
    <location>
        <begin position="237"/>
        <end position="260"/>
    </location>
</feature>
<feature type="transmembrane region" description="Helical" evidence="11">
    <location>
        <begin position="101"/>
        <end position="120"/>
    </location>
</feature>